<protein>
    <submittedName>
        <fullName evidence="4">Dipeptidyl aminopeptidase/acylaminoacyl peptidase</fullName>
    </submittedName>
</protein>
<evidence type="ECO:0000313" key="5">
    <source>
        <dbReference type="Proteomes" id="UP000199580"/>
    </source>
</evidence>
<evidence type="ECO:0000256" key="1">
    <source>
        <dbReference type="ARBA" id="ARBA00022801"/>
    </source>
</evidence>
<name>A0A1G9CJZ7_9FLAO</name>
<dbReference type="Pfam" id="PF00326">
    <property type="entry name" value="Peptidase_S9"/>
    <property type="match status" value="1"/>
</dbReference>
<dbReference type="InterPro" id="IPR011042">
    <property type="entry name" value="6-blade_b-propeller_TolB-like"/>
</dbReference>
<dbReference type="SUPFAM" id="SSF53474">
    <property type="entry name" value="alpha/beta-Hydrolases"/>
    <property type="match status" value="1"/>
</dbReference>
<dbReference type="PANTHER" id="PTHR42776">
    <property type="entry name" value="SERINE PEPTIDASE S9 FAMILY MEMBER"/>
    <property type="match status" value="1"/>
</dbReference>
<keyword evidence="4" id="KW-0031">Aminopeptidase</keyword>
<dbReference type="RefSeq" id="WP_091398740.1">
    <property type="nucleotide sequence ID" value="NZ_BKAI01000010.1"/>
</dbReference>
<sequence>MKNIVYQCFILILAVNFTNEMTAQTKDAATPVLDRELFFGNPEISAGQLSPDGKWISFMKEYDGIMNIWVKQFDEPFDKARPLTNSKRPMMGYFWTRDGKYIVYVKDENGDENVNVFAVDPMATAAAGSVPASRNLTPLKDVTAGINLVSKKDPDMMMVSINDRDKSWHDLYQLQISTGTLTKMYENTERITGYDFDWDEKLRVVSKTDEKGNTTMLRKDGEKLVPFYDTSVTEQAYITGWTPDNKKAYLVSNKGDLNLSTLFLIDPVTKQNTKVESDPKNRVDFGGLSISDLTREVISTSYTDDKEVYLWKDAAWEQNYKFLQSKFPGREIGFQSMTKDEKKLLVSVTGDKYAPEVYFFDTNNNELVLQYVPRPALKKVEQYLAPMTPMRYKSSDGLEIPAYLTLPVGKTAKNLPVVILVHGGPKGPRDNWGYNSIAQFLANRGYAVLQPNFRASGGYGKKFLNGGDLQWGKLMQDDVTWGVKYLIALGIANKDKVAIMGGSYGGYATLAGLAFTPNVYACGVDIVGPSNIFTLLESVPAYWEAGKAMLYGMVGDPNTEAGKASIKAASPLFSADKIVKPLLIIQGANDPRVKKAEADQIVIALRDKGKKVEYLLADDEGHGFRKPVNSMAMFAETEKFLAGILGGTYQKEMPENVAKRLKEITVDVSKVTYESKKEIKTAKDFPAINNTFKAQTVNYDFTFEVQGQTIPMTMTRTVSQKGSNWSVKDSAKGMMGEITDEAEFTPAMAIVSRNMTQMGQSIPMAFTKDKMTMEMQGKKMEILFTGAYFSDGAGLDYIIAGLPLKPDYALAFEMPDMTTGKAKQVTLKVVGTEKFNNVDCLKTEVVSNDNPNDITTLWINPATKMAEKTTQVVPALGNAKMTVTKK</sequence>
<dbReference type="STRING" id="1128970.SAMN04487935_3556"/>
<reference evidence="4 5" key="1">
    <citation type="submission" date="2016-10" db="EMBL/GenBank/DDBJ databases">
        <authorList>
            <person name="de Groot N.N."/>
        </authorList>
    </citation>
    <scope>NUCLEOTIDE SEQUENCE [LARGE SCALE GENOMIC DNA]</scope>
    <source>
        <strain evidence="4 5">CGMCC 1.10076</strain>
    </source>
</reference>
<dbReference type="EMBL" id="FNEZ01000007">
    <property type="protein sequence ID" value="SDK51948.1"/>
    <property type="molecule type" value="Genomic_DNA"/>
</dbReference>
<accession>A0A1G9CJZ7</accession>
<keyword evidence="5" id="KW-1185">Reference proteome</keyword>
<organism evidence="4 5">
    <name type="scientific">Flavobacterium noncentrifugens</name>
    <dbReference type="NCBI Taxonomy" id="1128970"/>
    <lineage>
        <taxon>Bacteria</taxon>
        <taxon>Pseudomonadati</taxon>
        <taxon>Bacteroidota</taxon>
        <taxon>Flavobacteriia</taxon>
        <taxon>Flavobacteriales</taxon>
        <taxon>Flavobacteriaceae</taxon>
        <taxon>Flavobacterium</taxon>
    </lineage>
</organism>
<dbReference type="Proteomes" id="UP000199580">
    <property type="component" value="Unassembled WGS sequence"/>
</dbReference>
<dbReference type="GO" id="GO:0004252">
    <property type="term" value="F:serine-type endopeptidase activity"/>
    <property type="evidence" value="ECO:0007669"/>
    <property type="project" value="TreeGrafter"/>
</dbReference>
<evidence type="ECO:0000256" key="2">
    <source>
        <dbReference type="ARBA" id="ARBA00022825"/>
    </source>
</evidence>
<dbReference type="InterPro" id="IPR029058">
    <property type="entry name" value="AB_hydrolase_fold"/>
</dbReference>
<keyword evidence="1" id="KW-0378">Hydrolase</keyword>
<dbReference type="InterPro" id="IPR001375">
    <property type="entry name" value="Peptidase_S9_cat"/>
</dbReference>
<evidence type="ECO:0000313" key="4">
    <source>
        <dbReference type="EMBL" id="SDK51948.1"/>
    </source>
</evidence>
<dbReference type="GO" id="GO:0004177">
    <property type="term" value="F:aminopeptidase activity"/>
    <property type="evidence" value="ECO:0007669"/>
    <property type="project" value="UniProtKB-KW"/>
</dbReference>
<dbReference type="Gene3D" id="2.120.10.30">
    <property type="entry name" value="TolB, C-terminal domain"/>
    <property type="match status" value="1"/>
</dbReference>
<keyword evidence="4" id="KW-0645">Protease</keyword>
<dbReference type="SUPFAM" id="SSF82171">
    <property type="entry name" value="DPP6 N-terminal domain-like"/>
    <property type="match status" value="1"/>
</dbReference>
<dbReference type="AlphaFoldDB" id="A0A1G9CJZ7"/>
<dbReference type="GO" id="GO:0006508">
    <property type="term" value="P:proteolysis"/>
    <property type="evidence" value="ECO:0007669"/>
    <property type="project" value="InterPro"/>
</dbReference>
<dbReference type="InterPro" id="IPR021457">
    <property type="entry name" value="DUF3108"/>
</dbReference>
<gene>
    <name evidence="4" type="ORF">SAMN04487935_3556</name>
</gene>
<evidence type="ECO:0000259" key="3">
    <source>
        <dbReference type="Pfam" id="PF00326"/>
    </source>
</evidence>
<proteinExistence type="predicted"/>
<dbReference type="InterPro" id="IPR011659">
    <property type="entry name" value="WD40"/>
</dbReference>
<dbReference type="PANTHER" id="PTHR42776:SF27">
    <property type="entry name" value="DIPEPTIDYL PEPTIDASE FAMILY MEMBER 6"/>
    <property type="match status" value="1"/>
</dbReference>
<dbReference type="Pfam" id="PF07676">
    <property type="entry name" value="PD40"/>
    <property type="match status" value="1"/>
</dbReference>
<dbReference type="Gene3D" id="3.40.50.1820">
    <property type="entry name" value="alpha/beta hydrolase"/>
    <property type="match status" value="1"/>
</dbReference>
<dbReference type="Pfam" id="PF11306">
    <property type="entry name" value="DUF3108"/>
    <property type="match status" value="1"/>
</dbReference>
<feature type="domain" description="Peptidase S9 prolyl oligopeptidase catalytic" evidence="3">
    <location>
        <begin position="432"/>
        <end position="646"/>
    </location>
</feature>
<dbReference type="OrthoDB" id="108903at2"/>
<keyword evidence="2" id="KW-0720">Serine protease</keyword>